<name>A0A5C6DPL9_9BACT</name>
<evidence type="ECO:0000313" key="2">
    <source>
        <dbReference type="Proteomes" id="UP000315471"/>
    </source>
</evidence>
<gene>
    <name evidence="1" type="ORF">Q31b_37560</name>
</gene>
<reference evidence="1 2" key="1">
    <citation type="submission" date="2019-02" db="EMBL/GenBank/DDBJ databases">
        <title>Deep-cultivation of Planctomycetes and their phenomic and genomic characterization uncovers novel biology.</title>
        <authorList>
            <person name="Wiegand S."/>
            <person name="Jogler M."/>
            <person name="Boedeker C."/>
            <person name="Pinto D."/>
            <person name="Vollmers J."/>
            <person name="Rivas-Marin E."/>
            <person name="Kohn T."/>
            <person name="Peeters S.H."/>
            <person name="Heuer A."/>
            <person name="Rast P."/>
            <person name="Oberbeckmann S."/>
            <person name="Bunk B."/>
            <person name="Jeske O."/>
            <person name="Meyerdierks A."/>
            <person name="Storesund J.E."/>
            <person name="Kallscheuer N."/>
            <person name="Luecker S."/>
            <person name="Lage O.M."/>
            <person name="Pohl T."/>
            <person name="Merkel B.J."/>
            <person name="Hornburger P."/>
            <person name="Mueller R.-W."/>
            <person name="Bruemmer F."/>
            <person name="Labrenz M."/>
            <person name="Spormann A.M."/>
            <person name="Op Den Camp H."/>
            <person name="Overmann J."/>
            <person name="Amann R."/>
            <person name="Jetten M.S.M."/>
            <person name="Mascher T."/>
            <person name="Medema M.H."/>
            <person name="Devos D.P."/>
            <person name="Kaster A.-K."/>
            <person name="Ovreas L."/>
            <person name="Rohde M."/>
            <person name="Galperin M.Y."/>
            <person name="Jogler C."/>
        </authorList>
    </citation>
    <scope>NUCLEOTIDE SEQUENCE [LARGE SCALE GENOMIC DNA]</scope>
    <source>
        <strain evidence="1 2">Q31b</strain>
    </source>
</reference>
<dbReference type="Proteomes" id="UP000315471">
    <property type="component" value="Unassembled WGS sequence"/>
</dbReference>
<keyword evidence="2" id="KW-1185">Reference proteome</keyword>
<dbReference type="EMBL" id="SJPY01000006">
    <property type="protein sequence ID" value="TWU38678.1"/>
    <property type="molecule type" value="Genomic_DNA"/>
</dbReference>
<evidence type="ECO:0000313" key="1">
    <source>
        <dbReference type="EMBL" id="TWU38678.1"/>
    </source>
</evidence>
<protein>
    <submittedName>
        <fullName evidence="1">Uncharacterized protein</fullName>
    </submittedName>
</protein>
<organism evidence="1 2">
    <name type="scientific">Novipirellula aureliae</name>
    <dbReference type="NCBI Taxonomy" id="2527966"/>
    <lineage>
        <taxon>Bacteria</taxon>
        <taxon>Pseudomonadati</taxon>
        <taxon>Planctomycetota</taxon>
        <taxon>Planctomycetia</taxon>
        <taxon>Pirellulales</taxon>
        <taxon>Pirellulaceae</taxon>
        <taxon>Novipirellula</taxon>
    </lineage>
</organism>
<comment type="caution">
    <text evidence="1">The sequence shown here is derived from an EMBL/GenBank/DDBJ whole genome shotgun (WGS) entry which is preliminary data.</text>
</comment>
<accession>A0A5C6DPL9</accession>
<sequence length="91" mass="10047">MDGFDVSWDQYFDLPRNWLFVNVIQLASSELNSEVLITVAAGFSLGSIFDAVANCHGAATVRAKNGNGHGVISKDDEIRESDRGRFDYYGE</sequence>
<proteinExistence type="predicted"/>
<dbReference type="AlphaFoldDB" id="A0A5C6DPL9"/>